<name>A0A8H6S0T7_9AGAR</name>
<feature type="compositionally biased region" description="Basic residues" evidence="8">
    <location>
        <begin position="31"/>
        <end position="42"/>
    </location>
</feature>
<evidence type="ECO:0000256" key="2">
    <source>
        <dbReference type="ARBA" id="ARBA00006916"/>
    </source>
</evidence>
<keyword evidence="5" id="KW-0698">rRNA processing</keyword>
<keyword evidence="10" id="KW-1185">Reference proteome</keyword>
<protein>
    <recommendedName>
        <fullName evidence="3">rRNA-processing protein EFG1</fullName>
    </recommendedName>
    <alternativeName>
        <fullName evidence="4">rRNA-processing protein efg1</fullName>
    </alternativeName>
</protein>
<feature type="region of interest" description="Disordered" evidence="8">
    <location>
        <begin position="186"/>
        <end position="239"/>
    </location>
</feature>
<dbReference type="EMBL" id="JACAZF010000017">
    <property type="protein sequence ID" value="KAF7289210.1"/>
    <property type="molecule type" value="Genomic_DNA"/>
</dbReference>
<comment type="caution">
    <text evidence="9">The sequence shown here is derived from an EMBL/GenBank/DDBJ whole genome shotgun (WGS) entry which is preliminary data.</text>
</comment>
<evidence type="ECO:0000256" key="8">
    <source>
        <dbReference type="SAM" id="MobiDB-lite"/>
    </source>
</evidence>
<keyword evidence="7" id="KW-0539">Nucleus</keyword>
<dbReference type="PANTHER" id="PTHR33911:SF1">
    <property type="entry name" value="RRNA-PROCESSING PROTEIN EFG1"/>
    <property type="match status" value="1"/>
</dbReference>
<evidence type="ECO:0000313" key="9">
    <source>
        <dbReference type="EMBL" id="KAF7289210.1"/>
    </source>
</evidence>
<feature type="compositionally biased region" description="Basic and acidic residues" evidence="8">
    <location>
        <begin position="1"/>
        <end position="16"/>
    </location>
</feature>
<dbReference type="OrthoDB" id="47732at2759"/>
<organism evidence="9 10">
    <name type="scientific">Mycena indigotica</name>
    <dbReference type="NCBI Taxonomy" id="2126181"/>
    <lineage>
        <taxon>Eukaryota</taxon>
        <taxon>Fungi</taxon>
        <taxon>Dikarya</taxon>
        <taxon>Basidiomycota</taxon>
        <taxon>Agaricomycotina</taxon>
        <taxon>Agaricomycetes</taxon>
        <taxon>Agaricomycetidae</taxon>
        <taxon>Agaricales</taxon>
        <taxon>Marasmiineae</taxon>
        <taxon>Mycenaceae</taxon>
        <taxon>Mycena</taxon>
    </lineage>
</organism>
<evidence type="ECO:0000256" key="7">
    <source>
        <dbReference type="ARBA" id="ARBA00023242"/>
    </source>
</evidence>
<evidence type="ECO:0000313" key="10">
    <source>
        <dbReference type="Proteomes" id="UP000636479"/>
    </source>
</evidence>
<evidence type="ECO:0000256" key="6">
    <source>
        <dbReference type="ARBA" id="ARBA00023054"/>
    </source>
</evidence>
<comment type="similarity">
    <text evidence="2">Belongs to the EFG1 family.</text>
</comment>
<evidence type="ECO:0000256" key="1">
    <source>
        <dbReference type="ARBA" id="ARBA00004604"/>
    </source>
</evidence>
<dbReference type="InterPro" id="IPR019310">
    <property type="entry name" value="Efg1"/>
</dbReference>
<evidence type="ECO:0000256" key="4">
    <source>
        <dbReference type="ARBA" id="ARBA00019827"/>
    </source>
</evidence>
<evidence type="ECO:0000256" key="5">
    <source>
        <dbReference type="ARBA" id="ARBA00022552"/>
    </source>
</evidence>
<dbReference type="GO" id="GO:0005730">
    <property type="term" value="C:nucleolus"/>
    <property type="evidence" value="ECO:0007669"/>
    <property type="project" value="UniProtKB-SubCell"/>
</dbReference>
<evidence type="ECO:0000256" key="3">
    <source>
        <dbReference type="ARBA" id="ARBA00018689"/>
    </source>
</evidence>
<keyword evidence="6" id="KW-0175">Coiled coil</keyword>
<comment type="subcellular location">
    <subcellularLocation>
        <location evidence="1">Nucleus</location>
        <location evidence="1">Nucleolus</location>
    </subcellularLocation>
</comment>
<dbReference type="AlphaFoldDB" id="A0A8H6S0T7"/>
<dbReference type="GO" id="GO:0030688">
    <property type="term" value="C:preribosome, small subunit precursor"/>
    <property type="evidence" value="ECO:0007669"/>
    <property type="project" value="TreeGrafter"/>
</dbReference>
<dbReference type="GeneID" id="59352756"/>
<sequence length="239" mass="27271">MGPTRTDSRKANRKEGGPVAGPSKPRQDGKSKKHANKHRAKHTLQEANATPGLQKIKASLRQTRRLLAKDNLAGDVRAETERRLKALETDLAAAERGKKERTMAVRYHKVKFFERQKVLRKLTQVKKQHPVPEEALHTLRVDLNYILHYPKTKKYISLFPPELRKGESSEPSVDTGREQVREWVRQRMETGEMAAEPELNLDSRGGGVDWEGVPSDKPGSQENAMMELDEQDDFFDNEE</sequence>
<dbReference type="RefSeq" id="XP_037213241.1">
    <property type="nucleotide sequence ID" value="XM_037370240.1"/>
</dbReference>
<gene>
    <name evidence="9" type="ORF">MIND_01382200</name>
</gene>
<dbReference type="GO" id="GO:0000462">
    <property type="term" value="P:maturation of SSU-rRNA from tricistronic rRNA transcript (SSU-rRNA, 5.8S rRNA, LSU-rRNA)"/>
    <property type="evidence" value="ECO:0007669"/>
    <property type="project" value="TreeGrafter"/>
</dbReference>
<feature type="region of interest" description="Disordered" evidence="8">
    <location>
        <begin position="1"/>
        <end position="54"/>
    </location>
</feature>
<feature type="compositionally biased region" description="Acidic residues" evidence="8">
    <location>
        <begin position="227"/>
        <end position="239"/>
    </location>
</feature>
<dbReference type="Pfam" id="PF10153">
    <property type="entry name" value="Efg1"/>
    <property type="match status" value="1"/>
</dbReference>
<dbReference type="PANTHER" id="PTHR33911">
    <property type="entry name" value="RRNA-PROCESSING PROTEIN EFG1"/>
    <property type="match status" value="1"/>
</dbReference>
<accession>A0A8H6S0T7</accession>
<reference evidence="9" key="1">
    <citation type="submission" date="2020-05" db="EMBL/GenBank/DDBJ databases">
        <title>Mycena genomes resolve the evolution of fungal bioluminescence.</title>
        <authorList>
            <person name="Tsai I.J."/>
        </authorList>
    </citation>
    <scope>NUCLEOTIDE SEQUENCE</scope>
    <source>
        <strain evidence="9">171206Taipei</strain>
    </source>
</reference>
<dbReference type="Proteomes" id="UP000636479">
    <property type="component" value="Unassembled WGS sequence"/>
</dbReference>
<dbReference type="InterPro" id="IPR050786">
    <property type="entry name" value="EFG1_rRNA-proc"/>
</dbReference>
<proteinExistence type="inferred from homology"/>